<feature type="domain" description="Phage capsid-like C-terminal" evidence="2">
    <location>
        <begin position="143"/>
        <end position="419"/>
    </location>
</feature>
<evidence type="ECO:0000259" key="2">
    <source>
        <dbReference type="Pfam" id="PF05065"/>
    </source>
</evidence>
<name>A0ABS9J851_9ACTN</name>
<evidence type="ECO:0000256" key="1">
    <source>
        <dbReference type="ARBA" id="ARBA00004328"/>
    </source>
</evidence>
<dbReference type="InterPro" id="IPR024455">
    <property type="entry name" value="Phage_capsid"/>
</dbReference>
<dbReference type="Pfam" id="PF05065">
    <property type="entry name" value="Phage_capsid"/>
    <property type="match status" value="1"/>
</dbReference>
<dbReference type="Gene3D" id="3.30.2400.10">
    <property type="entry name" value="Major capsid protein gp5"/>
    <property type="match status" value="1"/>
</dbReference>
<evidence type="ECO:0000313" key="4">
    <source>
        <dbReference type="Proteomes" id="UP001299012"/>
    </source>
</evidence>
<organism evidence="3 4">
    <name type="scientific">Streptomyces tricolor</name>
    <dbReference type="NCBI Taxonomy" id="68277"/>
    <lineage>
        <taxon>Bacteria</taxon>
        <taxon>Bacillati</taxon>
        <taxon>Actinomycetota</taxon>
        <taxon>Actinomycetes</taxon>
        <taxon>Kitasatosporales</taxon>
        <taxon>Streptomycetaceae</taxon>
        <taxon>Streptomyces</taxon>
        <taxon>Streptomyces violaceoruber group</taxon>
    </lineage>
</organism>
<dbReference type="RefSeq" id="WP_086698267.1">
    <property type="nucleotide sequence ID" value="NZ_JAKKZF010000001.1"/>
</dbReference>
<evidence type="ECO:0000313" key="3">
    <source>
        <dbReference type="EMBL" id="MCG0061733.1"/>
    </source>
</evidence>
<sequence length="424" mass="46586">MPTLQSLLDKRATAWDKAQEFQSRAASEEEMSAEDHAAWDAALADVERLSADIEREERHQRAERLAAVDYTKVIDGRGDTPEEEEARERHGGAEGVEAYNNAWRSWLRGGTQDLSSEERSVLRTGWVDGKELRAQGVATGAAGGYVVPPAFRAKMVETMKFYGAMRQVAEVITTESGVTLPWPTNDDTGNVGAILSENTQVTEQDITLGQQDIGAYMYTSKLVRVSLQLLQDSVLDFENWLARKLGERIGRIQNTHFTTGTGTGQPEGVQTNAVIGKTGATGQTTTVTYDDLIDLVHSVDPAYRNSGRVQFMLADSTLGAVRKLKDGQNRPLWQPSVQAGVPDQVLGYGYVVNQDMPAMAANAKSILFGDFYAAYVIRDVEDIQTLRLSERYADFLQVGFLSFARADGTPQDTAAVRAYRNSAT</sequence>
<dbReference type="Proteomes" id="UP001299012">
    <property type="component" value="Unassembled WGS sequence"/>
</dbReference>
<reference evidence="3 4" key="1">
    <citation type="submission" date="2022-01" db="EMBL/GenBank/DDBJ databases">
        <title>Draft Genome Sequences of Seven Type Strains of the Genus Streptomyces.</title>
        <authorList>
            <person name="Aziz S."/>
            <person name="Coretto E."/>
            <person name="Chronakova A."/>
            <person name="Sproer C."/>
            <person name="Huber K."/>
            <person name="Nouioui I."/>
            <person name="Gross H."/>
        </authorList>
    </citation>
    <scope>NUCLEOTIDE SEQUENCE [LARGE SCALE GENOMIC DNA]</scope>
    <source>
        <strain evidence="3 4">DSM 41685</strain>
    </source>
</reference>
<dbReference type="SUPFAM" id="SSF56563">
    <property type="entry name" value="Major capsid protein gp5"/>
    <property type="match status" value="1"/>
</dbReference>
<dbReference type="InterPro" id="IPR054612">
    <property type="entry name" value="Phage_capsid-like_C"/>
</dbReference>
<protein>
    <submittedName>
        <fullName evidence="3">Phage major capsid protein</fullName>
    </submittedName>
</protein>
<keyword evidence="4" id="KW-1185">Reference proteome</keyword>
<comment type="subcellular location">
    <subcellularLocation>
        <location evidence="1">Virion</location>
    </subcellularLocation>
</comment>
<dbReference type="EMBL" id="JAKKZF010000001">
    <property type="protein sequence ID" value="MCG0061733.1"/>
    <property type="molecule type" value="Genomic_DNA"/>
</dbReference>
<proteinExistence type="predicted"/>
<dbReference type="NCBIfam" id="TIGR01554">
    <property type="entry name" value="major_cap_HK97"/>
    <property type="match status" value="1"/>
</dbReference>
<comment type="caution">
    <text evidence="3">The sequence shown here is derived from an EMBL/GenBank/DDBJ whole genome shotgun (WGS) entry which is preliminary data.</text>
</comment>
<accession>A0ABS9J851</accession>
<gene>
    <name evidence="3" type="ORF">L0F81_00265</name>
</gene>